<gene>
    <name evidence="1" type="ORF">F4820DRAFT_457923</name>
</gene>
<protein>
    <submittedName>
        <fullName evidence="1">Not1 N-terminal domain, CCR4-Not complex component-domain-containing protein</fullName>
    </submittedName>
</protein>
<dbReference type="Proteomes" id="UP001497700">
    <property type="component" value="Unassembled WGS sequence"/>
</dbReference>
<reference evidence="1 2" key="1">
    <citation type="journal article" date="2022" name="New Phytol.">
        <title>Ecological generalism drives hyperdiversity of secondary metabolite gene clusters in xylarialean endophytes.</title>
        <authorList>
            <person name="Franco M.E.E."/>
            <person name="Wisecaver J.H."/>
            <person name="Arnold A.E."/>
            <person name="Ju Y.M."/>
            <person name="Slot J.C."/>
            <person name="Ahrendt S."/>
            <person name="Moore L.P."/>
            <person name="Eastman K.E."/>
            <person name="Scott K."/>
            <person name="Konkel Z."/>
            <person name="Mondo S.J."/>
            <person name="Kuo A."/>
            <person name="Hayes R.D."/>
            <person name="Haridas S."/>
            <person name="Andreopoulos B."/>
            <person name="Riley R."/>
            <person name="LaButti K."/>
            <person name="Pangilinan J."/>
            <person name="Lipzen A."/>
            <person name="Amirebrahimi M."/>
            <person name="Yan J."/>
            <person name="Adam C."/>
            <person name="Keymanesh K."/>
            <person name="Ng V."/>
            <person name="Louie K."/>
            <person name="Northen T."/>
            <person name="Drula E."/>
            <person name="Henrissat B."/>
            <person name="Hsieh H.M."/>
            <person name="Youens-Clark K."/>
            <person name="Lutzoni F."/>
            <person name="Miadlikowska J."/>
            <person name="Eastwood D.C."/>
            <person name="Hamelin R.C."/>
            <person name="Grigoriev I.V."/>
            <person name="U'Ren J.M."/>
        </authorList>
    </citation>
    <scope>NUCLEOTIDE SEQUENCE [LARGE SCALE GENOMIC DNA]</scope>
    <source>
        <strain evidence="1 2">CBS 119005</strain>
    </source>
</reference>
<dbReference type="EMBL" id="MU393466">
    <property type="protein sequence ID" value="KAI4865838.1"/>
    <property type="molecule type" value="Genomic_DNA"/>
</dbReference>
<keyword evidence="2" id="KW-1185">Reference proteome</keyword>
<name>A0ACB9Z2G5_9PEZI</name>
<accession>A0ACB9Z2G5</accession>
<organism evidence="1 2">
    <name type="scientific">Hypoxylon rubiginosum</name>
    <dbReference type="NCBI Taxonomy" id="110542"/>
    <lineage>
        <taxon>Eukaryota</taxon>
        <taxon>Fungi</taxon>
        <taxon>Dikarya</taxon>
        <taxon>Ascomycota</taxon>
        <taxon>Pezizomycotina</taxon>
        <taxon>Sordariomycetes</taxon>
        <taxon>Xylariomycetidae</taxon>
        <taxon>Xylariales</taxon>
        <taxon>Hypoxylaceae</taxon>
        <taxon>Hypoxylon</taxon>
    </lineage>
</organism>
<evidence type="ECO:0000313" key="2">
    <source>
        <dbReference type="Proteomes" id="UP001497700"/>
    </source>
</evidence>
<proteinExistence type="predicted"/>
<comment type="caution">
    <text evidence="1">The sequence shown here is derived from an EMBL/GenBank/DDBJ whole genome shotgun (WGS) entry which is preliminary data.</text>
</comment>
<evidence type="ECO:0000313" key="1">
    <source>
        <dbReference type="EMBL" id="KAI4865838.1"/>
    </source>
</evidence>
<sequence>MAARKLQQEIDKCFKKVSEGVAEFDAIYDKIEQSNNTAQKEKLEDNLKREIKKLQRLRDQIKTWAQGNDIKDKAPLLENRKLIETQMERFKAVEKAMKTKAYSKEGLSAAAKLDPKEQAKVEAGEFLSTMVDELEQQIEALEAEGEQIQATMKKGKSHAAKAERMANIEGIIERHKWHQSKLELIRRSLDNGGVETEQVTDLEESIRYYVTDGMTDDYIDDDQLYDELNLQEEEDVFGMGADNDRVSSQDTQSIQEDVPEPESRSGSLPGKSRNAIDVAAAVGRRPSAQLKSPLPTLATLHTPLTNVTNGSSSNSGMKPASLPTRPAGEGLKYASAAAAAAASDKNNVGIAPLPPPPGSQPVSATSGISPLPPSSQPRTSAANSPNTAFLQPVSSEQRSGSLSVPINAAESKVPEPISIATVSKRSEKAPLKAIGKPPGTGVDHSESSKAAQPNGVTNGVKPINEEKEEESIYHLPASLQDLVDSFEVTRRNPIPTNSPSHLRMLAASHANMNMADSLDAEPPRQYRPESRFPSASGYPTEPLPIFEDPRLYSKIEPDTLFYVFYYKQGTYQQYLAAKALKDQSWRFHKQYQTWFQRHEEPKNITEEFEQGTYRFFDYESTWMNRRKADFKFAYRFLEDDV</sequence>